<evidence type="ECO:0000313" key="2">
    <source>
        <dbReference type="EMBL" id="CEK92423.1"/>
    </source>
</evidence>
<sequence>RKEEEEATTKPLLSDYLYNITNNTKIVIIICYNLCTFLVQAEQSFLLKYLKM</sequence>
<dbReference type="EMBL" id="HACG01045557">
    <property type="protein sequence ID" value="CEK92422.1"/>
    <property type="molecule type" value="Transcribed_RNA"/>
</dbReference>
<feature type="non-terminal residue" evidence="2">
    <location>
        <position position="1"/>
    </location>
</feature>
<accession>A0A0B7BHK5</accession>
<organism evidence="2">
    <name type="scientific">Arion vulgaris</name>
    <dbReference type="NCBI Taxonomy" id="1028688"/>
    <lineage>
        <taxon>Eukaryota</taxon>
        <taxon>Metazoa</taxon>
        <taxon>Spiralia</taxon>
        <taxon>Lophotrochozoa</taxon>
        <taxon>Mollusca</taxon>
        <taxon>Gastropoda</taxon>
        <taxon>Heterobranchia</taxon>
        <taxon>Euthyneura</taxon>
        <taxon>Panpulmonata</taxon>
        <taxon>Eupulmonata</taxon>
        <taxon>Stylommatophora</taxon>
        <taxon>Helicina</taxon>
        <taxon>Arionoidea</taxon>
        <taxon>Arionidae</taxon>
        <taxon>Arion</taxon>
    </lineage>
</organism>
<gene>
    <name evidence="2" type="primary">ORF188172</name>
    <name evidence="1" type="synonym">ORF188171</name>
</gene>
<name>A0A0B7BHK5_9EUPU</name>
<dbReference type="EMBL" id="HACG01045558">
    <property type="protein sequence ID" value="CEK92423.1"/>
    <property type="molecule type" value="Transcribed_RNA"/>
</dbReference>
<proteinExistence type="predicted"/>
<dbReference type="AlphaFoldDB" id="A0A0B7BHK5"/>
<evidence type="ECO:0000313" key="1">
    <source>
        <dbReference type="EMBL" id="CEK92422.1"/>
    </source>
</evidence>
<reference evidence="2" key="1">
    <citation type="submission" date="2014-12" db="EMBL/GenBank/DDBJ databases">
        <title>Insight into the proteome of Arion vulgaris.</title>
        <authorList>
            <person name="Aradska J."/>
            <person name="Bulat T."/>
            <person name="Smidak R."/>
            <person name="Sarate P."/>
            <person name="Gangsoo J."/>
            <person name="Sialana F."/>
            <person name="Bilban M."/>
            <person name="Lubec G."/>
        </authorList>
    </citation>
    <scope>NUCLEOTIDE SEQUENCE</scope>
    <source>
        <tissue evidence="2">Skin</tissue>
    </source>
</reference>
<protein>
    <submittedName>
        <fullName evidence="2">Uncharacterized protein</fullName>
    </submittedName>
</protein>